<gene>
    <name evidence="1" type="ORF">AXF42_Ash016635</name>
</gene>
<name>A0A2I0A1N3_9ASPA</name>
<evidence type="ECO:0000313" key="1">
    <source>
        <dbReference type="EMBL" id="PKA49446.1"/>
    </source>
</evidence>
<accession>A0A2I0A1N3</accession>
<evidence type="ECO:0000313" key="2">
    <source>
        <dbReference type="Proteomes" id="UP000236161"/>
    </source>
</evidence>
<dbReference type="EMBL" id="KZ452038">
    <property type="protein sequence ID" value="PKA49446.1"/>
    <property type="molecule type" value="Genomic_DNA"/>
</dbReference>
<sequence length="68" mass="8128">MELVRKETWHNLESIVKKQEIYNEIDPPIRRSSNPISIYGIDRENELDHQILQLDSSIYISGFLVWKE</sequence>
<reference evidence="1 2" key="1">
    <citation type="journal article" date="2017" name="Nature">
        <title>The Apostasia genome and the evolution of orchids.</title>
        <authorList>
            <person name="Zhang G.Q."/>
            <person name="Liu K.W."/>
            <person name="Li Z."/>
            <person name="Lohaus R."/>
            <person name="Hsiao Y.Y."/>
            <person name="Niu S.C."/>
            <person name="Wang J.Y."/>
            <person name="Lin Y.C."/>
            <person name="Xu Q."/>
            <person name="Chen L.J."/>
            <person name="Yoshida K."/>
            <person name="Fujiwara S."/>
            <person name="Wang Z.W."/>
            <person name="Zhang Y.Q."/>
            <person name="Mitsuda N."/>
            <person name="Wang M."/>
            <person name="Liu G.H."/>
            <person name="Pecoraro L."/>
            <person name="Huang H.X."/>
            <person name="Xiao X.J."/>
            <person name="Lin M."/>
            <person name="Wu X.Y."/>
            <person name="Wu W.L."/>
            <person name="Chen Y.Y."/>
            <person name="Chang S.B."/>
            <person name="Sakamoto S."/>
            <person name="Ohme-Takagi M."/>
            <person name="Yagi M."/>
            <person name="Zeng S.J."/>
            <person name="Shen C.Y."/>
            <person name="Yeh C.M."/>
            <person name="Luo Y.B."/>
            <person name="Tsai W.C."/>
            <person name="Van de Peer Y."/>
            <person name="Liu Z.J."/>
        </authorList>
    </citation>
    <scope>NUCLEOTIDE SEQUENCE [LARGE SCALE GENOMIC DNA]</scope>
    <source>
        <strain evidence="2">cv. Shenzhen</strain>
        <tissue evidence="1">Stem</tissue>
    </source>
</reference>
<dbReference type="Proteomes" id="UP000236161">
    <property type="component" value="Unassembled WGS sequence"/>
</dbReference>
<protein>
    <submittedName>
        <fullName evidence="1">Uncharacterized protein</fullName>
    </submittedName>
</protein>
<dbReference type="AlphaFoldDB" id="A0A2I0A1N3"/>
<keyword evidence="2" id="KW-1185">Reference proteome</keyword>
<proteinExistence type="predicted"/>
<organism evidence="1 2">
    <name type="scientific">Apostasia shenzhenica</name>
    <dbReference type="NCBI Taxonomy" id="1088818"/>
    <lineage>
        <taxon>Eukaryota</taxon>
        <taxon>Viridiplantae</taxon>
        <taxon>Streptophyta</taxon>
        <taxon>Embryophyta</taxon>
        <taxon>Tracheophyta</taxon>
        <taxon>Spermatophyta</taxon>
        <taxon>Magnoliopsida</taxon>
        <taxon>Liliopsida</taxon>
        <taxon>Asparagales</taxon>
        <taxon>Orchidaceae</taxon>
        <taxon>Apostasioideae</taxon>
        <taxon>Apostasia</taxon>
    </lineage>
</organism>